<dbReference type="Gene3D" id="3.40.50.620">
    <property type="entry name" value="HUPs"/>
    <property type="match status" value="1"/>
</dbReference>
<keyword evidence="5 15" id="KW-0288">FMN</keyword>
<sequence length="319" mass="36197">MRFMKIYRCTTRFHLTAPRVLMIGNFDGVHRGHQKMISCLQEMAAPQKLVLTAMSFYPHPRQLTRQQAPQFLSTIHDRAYFLEKYGIEDWILVPFTPSFMQLAAEDFVQTYLFNQLDLRALLVGDDFRFGYRGAGNVDLLRKMSKNALKIAALATVADEQARISSSRIRQALLQHRLDEATHLLGHALTFTGLVRAGAARGRKIGVPTANIHVSPYWCLPDGVYVVKLRRCKAPQQWHWAVANLGTAPTFSGQQRKWEVHLLPDSHGVSQAFHLYGCRVQIAVMQFLRTEKKFENMQALSDQIHQDIAAAQSVIAAQTP</sequence>
<dbReference type="InterPro" id="IPR023465">
    <property type="entry name" value="Riboflavin_kinase_dom_sf"/>
</dbReference>
<comment type="catalytic activity">
    <reaction evidence="14 15">
        <text>FMN + ATP + H(+) = FAD + diphosphate</text>
        <dbReference type="Rhea" id="RHEA:17237"/>
        <dbReference type="ChEBI" id="CHEBI:15378"/>
        <dbReference type="ChEBI" id="CHEBI:30616"/>
        <dbReference type="ChEBI" id="CHEBI:33019"/>
        <dbReference type="ChEBI" id="CHEBI:57692"/>
        <dbReference type="ChEBI" id="CHEBI:58210"/>
        <dbReference type="EC" id="2.7.7.2"/>
    </reaction>
</comment>
<evidence type="ECO:0000256" key="9">
    <source>
        <dbReference type="ARBA" id="ARBA00022777"/>
    </source>
</evidence>
<dbReference type="EMBL" id="CP000513">
    <property type="protein sequence ID" value="ABQ14171.1"/>
    <property type="molecule type" value="Genomic_DNA"/>
</dbReference>
<keyword evidence="6 15" id="KW-0808">Transferase</keyword>
<keyword evidence="4 15" id="KW-0285">Flavoprotein</keyword>
<dbReference type="FunFam" id="3.40.50.620:FF:000021">
    <property type="entry name" value="Riboflavin biosynthesis protein"/>
    <property type="match status" value="1"/>
</dbReference>
<name>A5EWU8_DICNV</name>
<protein>
    <recommendedName>
        <fullName evidence="15">Riboflavin biosynthesis protein</fullName>
    </recommendedName>
    <domain>
        <recommendedName>
            <fullName evidence="15">Riboflavin kinase</fullName>
            <ecNumber evidence="15">2.7.1.26</ecNumber>
        </recommendedName>
        <alternativeName>
            <fullName evidence="15">Flavokinase</fullName>
        </alternativeName>
    </domain>
    <domain>
        <recommendedName>
            <fullName evidence="15">FMN adenylyltransferase</fullName>
            <ecNumber evidence="15">2.7.7.2</ecNumber>
        </recommendedName>
        <alternativeName>
            <fullName evidence="15">FAD pyrophosphorylase</fullName>
        </alternativeName>
        <alternativeName>
            <fullName evidence="15">FAD synthase</fullName>
        </alternativeName>
    </domain>
</protein>
<dbReference type="GO" id="GO:0003919">
    <property type="term" value="F:FMN adenylyltransferase activity"/>
    <property type="evidence" value="ECO:0007669"/>
    <property type="project" value="UniProtKB-UniRule"/>
</dbReference>
<organism evidence="17 18">
    <name type="scientific">Dichelobacter nodosus (strain VCS1703A)</name>
    <dbReference type="NCBI Taxonomy" id="246195"/>
    <lineage>
        <taxon>Bacteria</taxon>
        <taxon>Pseudomonadati</taxon>
        <taxon>Pseudomonadota</taxon>
        <taxon>Gammaproteobacteria</taxon>
        <taxon>Cardiobacteriales</taxon>
        <taxon>Cardiobacteriaceae</taxon>
        <taxon>Dichelobacter</taxon>
    </lineage>
</organism>
<evidence type="ECO:0000256" key="14">
    <source>
        <dbReference type="ARBA" id="ARBA00049494"/>
    </source>
</evidence>
<evidence type="ECO:0000256" key="10">
    <source>
        <dbReference type="ARBA" id="ARBA00022827"/>
    </source>
</evidence>
<dbReference type="PIRSF" id="PIRSF004491">
    <property type="entry name" value="FAD_Synth"/>
    <property type="match status" value="1"/>
</dbReference>
<evidence type="ECO:0000256" key="5">
    <source>
        <dbReference type="ARBA" id="ARBA00022643"/>
    </source>
</evidence>
<dbReference type="UniPathway" id="UPA00276">
    <property type="reaction ID" value="UER00406"/>
</dbReference>
<dbReference type="GO" id="GO:0006747">
    <property type="term" value="P:FAD biosynthetic process"/>
    <property type="evidence" value="ECO:0007669"/>
    <property type="project" value="UniProtKB-UniRule"/>
</dbReference>
<keyword evidence="10 15" id="KW-0274">FAD</keyword>
<dbReference type="InterPro" id="IPR015864">
    <property type="entry name" value="FAD_synthase"/>
</dbReference>
<dbReference type="SUPFAM" id="SSF82114">
    <property type="entry name" value="Riboflavin kinase-like"/>
    <property type="match status" value="1"/>
</dbReference>
<dbReference type="CDD" id="cd02064">
    <property type="entry name" value="FAD_synthetase_N"/>
    <property type="match status" value="1"/>
</dbReference>
<dbReference type="eggNOG" id="COG0196">
    <property type="taxonomic scope" value="Bacteria"/>
</dbReference>
<dbReference type="GO" id="GO:0005524">
    <property type="term" value="F:ATP binding"/>
    <property type="evidence" value="ECO:0007669"/>
    <property type="project" value="UniProtKB-UniRule"/>
</dbReference>
<evidence type="ECO:0000313" key="18">
    <source>
        <dbReference type="Proteomes" id="UP000000248"/>
    </source>
</evidence>
<evidence type="ECO:0000259" key="16">
    <source>
        <dbReference type="SMART" id="SM00904"/>
    </source>
</evidence>
<dbReference type="AlphaFoldDB" id="A5EWU8"/>
<evidence type="ECO:0000256" key="12">
    <source>
        <dbReference type="ARBA" id="ARBA00023268"/>
    </source>
</evidence>
<evidence type="ECO:0000256" key="13">
    <source>
        <dbReference type="ARBA" id="ARBA00047880"/>
    </source>
</evidence>
<keyword evidence="11 15" id="KW-0067">ATP-binding</keyword>
<dbReference type="GO" id="GO:0009231">
    <property type="term" value="P:riboflavin biosynthetic process"/>
    <property type="evidence" value="ECO:0007669"/>
    <property type="project" value="InterPro"/>
</dbReference>
<evidence type="ECO:0000313" key="17">
    <source>
        <dbReference type="EMBL" id="ABQ14171.1"/>
    </source>
</evidence>
<evidence type="ECO:0000256" key="1">
    <source>
        <dbReference type="ARBA" id="ARBA00002121"/>
    </source>
</evidence>
<keyword evidence="7 15" id="KW-0548">Nucleotidyltransferase</keyword>
<comment type="pathway">
    <text evidence="3 15">Cofactor biosynthesis; FMN biosynthesis; FMN from riboflavin (ATP route): step 1/1.</text>
</comment>
<dbReference type="SMART" id="SM00904">
    <property type="entry name" value="Flavokinase"/>
    <property type="match status" value="1"/>
</dbReference>
<evidence type="ECO:0000256" key="4">
    <source>
        <dbReference type="ARBA" id="ARBA00022630"/>
    </source>
</evidence>
<dbReference type="InterPro" id="IPR014729">
    <property type="entry name" value="Rossmann-like_a/b/a_fold"/>
</dbReference>
<keyword evidence="8 15" id="KW-0547">Nucleotide-binding</keyword>
<dbReference type="HOGENOM" id="CLU_048437_0_2_6"/>
<dbReference type="STRING" id="246195.DNO_0082"/>
<dbReference type="Proteomes" id="UP000000248">
    <property type="component" value="Chromosome"/>
</dbReference>
<evidence type="ECO:0000256" key="8">
    <source>
        <dbReference type="ARBA" id="ARBA00022741"/>
    </source>
</evidence>
<dbReference type="EC" id="2.7.1.26" evidence="15"/>
<dbReference type="InterPro" id="IPR023468">
    <property type="entry name" value="Riboflavin_kinase"/>
</dbReference>
<keyword evidence="9 15" id="KW-0418">Kinase</keyword>
<evidence type="ECO:0000256" key="6">
    <source>
        <dbReference type="ARBA" id="ARBA00022679"/>
    </source>
</evidence>
<evidence type="ECO:0000256" key="2">
    <source>
        <dbReference type="ARBA" id="ARBA00004726"/>
    </source>
</evidence>
<keyword evidence="18" id="KW-1185">Reference proteome</keyword>
<dbReference type="PANTHER" id="PTHR22749:SF6">
    <property type="entry name" value="RIBOFLAVIN KINASE"/>
    <property type="match status" value="1"/>
</dbReference>
<comment type="catalytic activity">
    <reaction evidence="13 15">
        <text>riboflavin + ATP = FMN + ADP + H(+)</text>
        <dbReference type="Rhea" id="RHEA:14357"/>
        <dbReference type="ChEBI" id="CHEBI:15378"/>
        <dbReference type="ChEBI" id="CHEBI:30616"/>
        <dbReference type="ChEBI" id="CHEBI:57986"/>
        <dbReference type="ChEBI" id="CHEBI:58210"/>
        <dbReference type="ChEBI" id="CHEBI:456216"/>
        <dbReference type="EC" id="2.7.1.26"/>
    </reaction>
</comment>
<dbReference type="InterPro" id="IPR002606">
    <property type="entry name" value="Riboflavin_kinase_bac"/>
</dbReference>
<dbReference type="UniPathway" id="UPA00277">
    <property type="reaction ID" value="UER00407"/>
</dbReference>
<evidence type="ECO:0000256" key="3">
    <source>
        <dbReference type="ARBA" id="ARBA00005201"/>
    </source>
</evidence>
<dbReference type="NCBIfam" id="TIGR00083">
    <property type="entry name" value="ribF"/>
    <property type="match status" value="1"/>
</dbReference>
<evidence type="ECO:0000256" key="15">
    <source>
        <dbReference type="PIRNR" id="PIRNR004491"/>
    </source>
</evidence>
<gene>
    <name evidence="17" type="primary">ribF</name>
    <name evidence="17" type="ordered locus">DNO_0082</name>
</gene>
<dbReference type="InterPro" id="IPR015865">
    <property type="entry name" value="Riboflavin_kinase_bac/euk"/>
</dbReference>
<accession>A5EWU8</accession>
<evidence type="ECO:0000256" key="11">
    <source>
        <dbReference type="ARBA" id="ARBA00022840"/>
    </source>
</evidence>
<dbReference type="Gene3D" id="2.40.30.30">
    <property type="entry name" value="Riboflavin kinase-like"/>
    <property type="match status" value="1"/>
</dbReference>
<feature type="domain" description="Riboflavin kinase" evidence="16">
    <location>
        <begin position="183"/>
        <end position="315"/>
    </location>
</feature>
<dbReference type="Pfam" id="PF06574">
    <property type="entry name" value="FAD_syn"/>
    <property type="match status" value="1"/>
</dbReference>
<dbReference type="KEGG" id="dno:DNO_0082"/>
<comment type="function">
    <text evidence="1">Catalyzes the phosphorylation of riboflavin to FMN followed by the adenylation of FMN to FAD.</text>
</comment>
<dbReference type="EC" id="2.7.7.2" evidence="15"/>
<dbReference type="Pfam" id="PF01687">
    <property type="entry name" value="Flavokinase"/>
    <property type="match status" value="1"/>
</dbReference>
<dbReference type="GO" id="GO:0008531">
    <property type="term" value="F:riboflavin kinase activity"/>
    <property type="evidence" value="ECO:0007669"/>
    <property type="project" value="UniProtKB-UniRule"/>
</dbReference>
<reference evidence="17 18" key="1">
    <citation type="journal article" date="2007" name="Nat. Biotechnol.">
        <title>Genome sequence and identification of candidate vaccine antigens from the animal pathogen Dichelobacter nodosus.</title>
        <authorList>
            <person name="Myers G.S."/>
            <person name="Parker D."/>
            <person name="Al-Hasani K."/>
            <person name="Kennan R.M."/>
            <person name="Seemann T."/>
            <person name="Ren Q."/>
            <person name="Badger J.H."/>
            <person name="Selengut J.D."/>
            <person name="Deboy R.T."/>
            <person name="Tettelin H."/>
            <person name="Boyce J.D."/>
            <person name="McCarl V.P."/>
            <person name="Han X."/>
            <person name="Nelson W.C."/>
            <person name="Madupu R."/>
            <person name="Mohamoud Y."/>
            <person name="Holley T."/>
            <person name="Fedorova N."/>
            <person name="Khouri H."/>
            <person name="Bottomley S.P."/>
            <person name="Whittington R.J."/>
            <person name="Adler B."/>
            <person name="Songer J.G."/>
            <person name="Rood J.I."/>
            <person name="Paulsen I.T."/>
        </authorList>
    </citation>
    <scope>NUCLEOTIDE SEQUENCE [LARGE SCALE GENOMIC DNA]</scope>
    <source>
        <strain evidence="17 18">VCS1703A</strain>
    </source>
</reference>
<comment type="pathway">
    <text evidence="2 15">Cofactor biosynthesis; FAD biosynthesis; FAD from FMN: step 1/1.</text>
</comment>
<dbReference type="GO" id="GO:0009398">
    <property type="term" value="P:FMN biosynthetic process"/>
    <property type="evidence" value="ECO:0007669"/>
    <property type="project" value="UniProtKB-UniRule"/>
</dbReference>
<proteinExistence type="inferred from homology"/>
<evidence type="ECO:0000256" key="7">
    <source>
        <dbReference type="ARBA" id="ARBA00022695"/>
    </source>
</evidence>
<dbReference type="PANTHER" id="PTHR22749">
    <property type="entry name" value="RIBOFLAVIN KINASE/FMN ADENYLYLTRANSFERASE"/>
    <property type="match status" value="1"/>
</dbReference>
<dbReference type="SUPFAM" id="SSF52374">
    <property type="entry name" value="Nucleotidylyl transferase"/>
    <property type="match status" value="1"/>
</dbReference>
<comment type="similarity">
    <text evidence="15">Belongs to the ribF family.</text>
</comment>
<keyword evidence="12" id="KW-0511">Multifunctional enzyme</keyword>